<evidence type="ECO:0000256" key="3">
    <source>
        <dbReference type="ARBA" id="ARBA00022807"/>
    </source>
</evidence>
<gene>
    <name evidence="6" type="ORF">DFH08DRAFT_905662</name>
</gene>
<dbReference type="Pfam" id="PF00656">
    <property type="entry name" value="Peptidase_C14"/>
    <property type="match status" value="1"/>
</dbReference>
<comment type="caution">
    <text evidence="6">The sequence shown here is derived from an EMBL/GenBank/DDBJ whole genome shotgun (WGS) entry which is preliminary data.</text>
</comment>
<dbReference type="GO" id="GO:0004197">
    <property type="term" value="F:cysteine-type endopeptidase activity"/>
    <property type="evidence" value="ECO:0007669"/>
    <property type="project" value="InterPro"/>
</dbReference>
<dbReference type="Proteomes" id="UP001218218">
    <property type="component" value="Unassembled WGS sequence"/>
</dbReference>
<comment type="similarity">
    <text evidence="1">Belongs to the peptidase C14B family.</text>
</comment>
<dbReference type="GO" id="GO:0005737">
    <property type="term" value="C:cytoplasm"/>
    <property type="evidence" value="ECO:0007669"/>
    <property type="project" value="TreeGrafter"/>
</dbReference>
<evidence type="ECO:0000313" key="7">
    <source>
        <dbReference type="Proteomes" id="UP001218218"/>
    </source>
</evidence>
<protein>
    <submittedName>
        <fullName evidence="6">Caspase domain-containing protein</fullName>
    </submittedName>
</protein>
<keyword evidence="7" id="KW-1185">Reference proteome</keyword>
<dbReference type="PANTHER" id="PTHR48104:SF30">
    <property type="entry name" value="METACASPASE-1"/>
    <property type="match status" value="1"/>
</dbReference>
<dbReference type="AlphaFoldDB" id="A0AAD7E819"/>
<name>A0AAD7E819_9AGAR</name>
<evidence type="ECO:0000256" key="2">
    <source>
        <dbReference type="ARBA" id="ARBA00022703"/>
    </source>
</evidence>
<organism evidence="6 7">
    <name type="scientific">Mycena albidolilacea</name>
    <dbReference type="NCBI Taxonomy" id="1033008"/>
    <lineage>
        <taxon>Eukaryota</taxon>
        <taxon>Fungi</taxon>
        <taxon>Dikarya</taxon>
        <taxon>Basidiomycota</taxon>
        <taxon>Agaricomycotina</taxon>
        <taxon>Agaricomycetes</taxon>
        <taxon>Agaricomycetidae</taxon>
        <taxon>Agaricales</taxon>
        <taxon>Marasmiineae</taxon>
        <taxon>Mycenaceae</taxon>
        <taxon>Mycena</taxon>
    </lineage>
</organism>
<accession>A0AAD7E819</accession>
<dbReference type="GO" id="GO:0006508">
    <property type="term" value="P:proteolysis"/>
    <property type="evidence" value="ECO:0007669"/>
    <property type="project" value="InterPro"/>
</dbReference>
<feature type="region of interest" description="Disordered" evidence="4">
    <location>
        <begin position="25"/>
        <end position="65"/>
    </location>
</feature>
<dbReference type="InterPro" id="IPR029030">
    <property type="entry name" value="Caspase-like_dom_sf"/>
</dbReference>
<keyword evidence="3" id="KW-0788">Thiol protease</keyword>
<dbReference type="EMBL" id="JARIHO010000118">
    <property type="protein sequence ID" value="KAJ7302298.1"/>
    <property type="molecule type" value="Genomic_DNA"/>
</dbReference>
<dbReference type="GO" id="GO:0006915">
    <property type="term" value="P:apoptotic process"/>
    <property type="evidence" value="ECO:0007669"/>
    <property type="project" value="UniProtKB-KW"/>
</dbReference>
<evidence type="ECO:0000259" key="5">
    <source>
        <dbReference type="Pfam" id="PF00656"/>
    </source>
</evidence>
<dbReference type="InterPro" id="IPR011600">
    <property type="entry name" value="Pept_C14_caspase"/>
</dbReference>
<feature type="domain" description="Peptidase C14 caspase" evidence="5">
    <location>
        <begin position="83"/>
        <end position="327"/>
    </location>
</feature>
<dbReference type="SUPFAM" id="SSF52129">
    <property type="entry name" value="Caspase-like"/>
    <property type="match status" value="1"/>
</dbReference>
<dbReference type="Gene3D" id="3.40.50.12660">
    <property type="match status" value="1"/>
</dbReference>
<keyword evidence="3" id="KW-0378">Hydrolase</keyword>
<evidence type="ECO:0000313" key="6">
    <source>
        <dbReference type="EMBL" id="KAJ7302298.1"/>
    </source>
</evidence>
<sequence length="337" mass="37777">MSVPASSVDAGFDKYEPIPRGILRRSPQQRQQHHHQGQSQGLHRSRTHHHTPQPARAPLPVHRRPPPLPAVSSHFLYSKCTGRRRALCIGINYRGQSHELHGCINDAKHVFSFLVRRAGYKAKDIVILTDDSPHQRLQPTHKNIIDAMHWLVRDARPHDALFVHYSGHGGQTPDKDGGEVDGWDEVIYPLDYERNGHIVDDEMHDIMVKPLPSGCRLTAVFDSCHSGTVLDLPYTYDHQGRLKGQRVSQRALARKATVADVISLSGCKDDQTSADTFADGTAVGAASHAFIKAIEAHPHQSYREFLHNVRVILHPKYSQKPQLGSSHPIDTSLKFIM</sequence>
<evidence type="ECO:0000256" key="1">
    <source>
        <dbReference type="ARBA" id="ARBA00009005"/>
    </source>
</evidence>
<evidence type="ECO:0000256" key="4">
    <source>
        <dbReference type="SAM" id="MobiDB-lite"/>
    </source>
</evidence>
<keyword evidence="3" id="KW-0645">Protease</keyword>
<dbReference type="InterPro" id="IPR050452">
    <property type="entry name" value="Metacaspase"/>
</dbReference>
<keyword evidence="2" id="KW-0053">Apoptosis</keyword>
<proteinExistence type="inferred from homology"/>
<reference evidence="6" key="1">
    <citation type="submission" date="2023-03" db="EMBL/GenBank/DDBJ databases">
        <title>Massive genome expansion in bonnet fungi (Mycena s.s.) driven by repeated elements and novel gene families across ecological guilds.</title>
        <authorList>
            <consortium name="Lawrence Berkeley National Laboratory"/>
            <person name="Harder C.B."/>
            <person name="Miyauchi S."/>
            <person name="Viragh M."/>
            <person name="Kuo A."/>
            <person name="Thoen E."/>
            <person name="Andreopoulos B."/>
            <person name="Lu D."/>
            <person name="Skrede I."/>
            <person name="Drula E."/>
            <person name="Henrissat B."/>
            <person name="Morin E."/>
            <person name="Kohler A."/>
            <person name="Barry K."/>
            <person name="LaButti K."/>
            <person name="Morin E."/>
            <person name="Salamov A."/>
            <person name="Lipzen A."/>
            <person name="Mereny Z."/>
            <person name="Hegedus B."/>
            <person name="Baldrian P."/>
            <person name="Stursova M."/>
            <person name="Weitz H."/>
            <person name="Taylor A."/>
            <person name="Grigoriev I.V."/>
            <person name="Nagy L.G."/>
            <person name="Martin F."/>
            <person name="Kauserud H."/>
        </authorList>
    </citation>
    <scope>NUCLEOTIDE SEQUENCE</scope>
    <source>
        <strain evidence="6">CBHHK002</strain>
    </source>
</reference>
<dbReference type="PANTHER" id="PTHR48104">
    <property type="entry name" value="METACASPASE-4"/>
    <property type="match status" value="1"/>
</dbReference>